<name>A0A540V297_9BACL</name>
<accession>A0A540V297</accession>
<dbReference type="Proteomes" id="UP000315753">
    <property type="component" value="Unassembled WGS sequence"/>
</dbReference>
<evidence type="ECO:0000313" key="2">
    <source>
        <dbReference type="Proteomes" id="UP000315753"/>
    </source>
</evidence>
<keyword evidence="2" id="KW-1185">Reference proteome</keyword>
<dbReference type="EMBL" id="VIGD01000008">
    <property type="protein sequence ID" value="TQE90841.1"/>
    <property type="molecule type" value="Genomic_DNA"/>
</dbReference>
<gene>
    <name evidence="1" type="ORF">FKZ59_07475</name>
</gene>
<reference evidence="1 2" key="1">
    <citation type="submission" date="2019-06" db="EMBL/GenBank/DDBJ databases">
        <title>Genome sequence of Ureibacillus terrenus.</title>
        <authorList>
            <person name="Maclea K.S."/>
            <person name="Simoes M."/>
        </authorList>
    </citation>
    <scope>NUCLEOTIDE SEQUENCE [LARGE SCALE GENOMIC DNA]</scope>
    <source>
        <strain evidence="1 2">ATCC BAA-384</strain>
    </source>
</reference>
<proteinExistence type="predicted"/>
<sequence length="59" mass="6829">MKVNCFRCKYFKVTWDPGHPRGCTAYNFKTGQIPSIVVKQSSGMECLKFEPKKSKGERR</sequence>
<comment type="caution">
    <text evidence="1">The sequence shown here is derived from an EMBL/GenBank/DDBJ whole genome shotgun (WGS) entry which is preliminary data.</text>
</comment>
<dbReference type="OrthoDB" id="9807346at2"/>
<organism evidence="1 2">
    <name type="scientific">Ureibacillus terrenus</name>
    <dbReference type="NCBI Taxonomy" id="118246"/>
    <lineage>
        <taxon>Bacteria</taxon>
        <taxon>Bacillati</taxon>
        <taxon>Bacillota</taxon>
        <taxon>Bacilli</taxon>
        <taxon>Bacillales</taxon>
        <taxon>Caryophanaceae</taxon>
        <taxon>Ureibacillus</taxon>
    </lineage>
</organism>
<dbReference type="RefSeq" id="WP_141602133.1">
    <property type="nucleotide sequence ID" value="NZ_JARMSB010000008.1"/>
</dbReference>
<protein>
    <submittedName>
        <fullName evidence="1">Uracil-DNA glycosylase</fullName>
    </submittedName>
</protein>
<evidence type="ECO:0000313" key="1">
    <source>
        <dbReference type="EMBL" id="TQE90841.1"/>
    </source>
</evidence>
<dbReference type="AlphaFoldDB" id="A0A540V297"/>